<comment type="caution">
    <text evidence="10">The sequence shown here is derived from an EMBL/GenBank/DDBJ whole genome shotgun (WGS) entry which is preliminary data.</text>
</comment>
<reference evidence="10 11" key="1">
    <citation type="submission" date="2020-07" db="EMBL/GenBank/DDBJ databases">
        <title>Sequencing the genomes of 1000 actinobacteria strains.</title>
        <authorList>
            <person name="Klenk H.-P."/>
        </authorList>
    </citation>
    <scope>NUCLEOTIDE SEQUENCE [LARGE SCALE GENOMIC DNA]</scope>
    <source>
        <strain evidence="10 11">DSM 103164</strain>
    </source>
</reference>
<feature type="domain" description="GH84" evidence="9">
    <location>
        <begin position="185"/>
        <end position="467"/>
    </location>
</feature>
<gene>
    <name evidence="10" type="ORF">GGQ54_000069</name>
</gene>
<feature type="signal peptide" evidence="7">
    <location>
        <begin position="1"/>
        <end position="33"/>
    </location>
</feature>
<dbReference type="PROSITE" id="PS52009">
    <property type="entry name" value="GH84"/>
    <property type="match status" value="1"/>
</dbReference>
<keyword evidence="1" id="KW-0479">Metal-binding</keyword>
<dbReference type="EC" id="3.2.1.35" evidence="10"/>
<dbReference type="GO" id="GO:0046872">
    <property type="term" value="F:metal ion binding"/>
    <property type="evidence" value="ECO:0007669"/>
    <property type="project" value="UniProtKB-KW"/>
</dbReference>
<evidence type="ECO:0000313" key="11">
    <source>
        <dbReference type="Proteomes" id="UP000527616"/>
    </source>
</evidence>
<dbReference type="PROSITE" id="PS50022">
    <property type="entry name" value="FA58C_3"/>
    <property type="match status" value="1"/>
</dbReference>
<evidence type="ECO:0000256" key="7">
    <source>
        <dbReference type="SAM" id="SignalP"/>
    </source>
</evidence>
<dbReference type="InterPro" id="IPR015882">
    <property type="entry name" value="HEX_bac_N"/>
</dbReference>
<keyword evidence="5 6" id="KW-0326">Glycosidase</keyword>
<dbReference type="SUPFAM" id="SSF51445">
    <property type="entry name" value="(Trans)glycosidases"/>
    <property type="match status" value="1"/>
</dbReference>
<dbReference type="Pfam" id="PF02838">
    <property type="entry name" value="Glyco_hydro_20b"/>
    <property type="match status" value="1"/>
</dbReference>
<organism evidence="10 11">
    <name type="scientific">Naumannella cuiyingiana</name>
    <dbReference type="NCBI Taxonomy" id="1347891"/>
    <lineage>
        <taxon>Bacteria</taxon>
        <taxon>Bacillati</taxon>
        <taxon>Actinomycetota</taxon>
        <taxon>Actinomycetes</taxon>
        <taxon>Propionibacteriales</taxon>
        <taxon>Propionibacteriaceae</taxon>
        <taxon>Naumannella</taxon>
    </lineage>
</organism>
<dbReference type="Pfam" id="PF22633">
    <property type="entry name" value="F5_F8_type_C_2"/>
    <property type="match status" value="1"/>
</dbReference>
<proteinExistence type="inferred from homology"/>
<dbReference type="Proteomes" id="UP000527616">
    <property type="component" value="Unassembled WGS sequence"/>
</dbReference>
<dbReference type="Gene3D" id="3.20.20.80">
    <property type="entry name" value="Glycosidases"/>
    <property type="match status" value="1"/>
</dbReference>
<evidence type="ECO:0000256" key="3">
    <source>
        <dbReference type="ARBA" id="ARBA00022837"/>
    </source>
</evidence>
<dbReference type="Gene3D" id="3.30.379.10">
    <property type="entry name" value="Chitobiase/beta-hexosaminidase domain 2-like"/>
    <property type="match status" value="1"/>
</dbReference>
<evidence type="ECO:0000259" key="9">
    <source>
        <dbReference type="PROSITE" id="PS52009"/>
    </source>
</evidence>
<evidence type="ECO:0000256" key="4">
    <source>
        <dbReference type="ARBA" id="ARBA00023157"/>
    </source>
</evidence>
<feature type="domain" description="F5/8 type C" evidence="8">
    <location>
        <begin position="645"/>
        <end position="796"/>
    </location>
</feature>
<dbReference type="InterPro" id="IPR000421">
    <property type="entry name" value="FA58C"/>
</dbReference>
<sequence length="799" mass="86060">MIPAPRLRRLVAVLAGSVLALGTALTLAPPAAAAPPGRVPVISPTPREVRAAGPDLPLAGRVAVVVGTDTDPAARDLLLGVLRERGARPQVVEGAVPRGVLTFHLGGPERADVRDALGDTAPVSDEEGYALRVTRGGGSVGRVALAGADGAGQFYAVQTLRQVLTPRGSGWRVAGVEVRDAPAMALRGTIEGFYGKPWSQAERLDQLAFYGQIKANTYIYAPKDDPYHRERWRDPYPAEKLAELRELVEQAAANHVRFTFALSPGNTICFSGESDRAALLAKFEAMYAAGVRAFSIPLDDIALQFRCAADTERYGAANQGTVGRAQAELLSFVQREFVATKGDVYPLQTVPTQYGDLTETPYKAAWREYLDPAVVVMWTGTDVVPSSITVEQTERIRELFGREVFVWDNYPVNDFAQTAGRLLLGPYDHREPGLSDTTQGIVSNPMNQAYASKPVIFTMADFAWNDRAYDPKVSGAQAARFLADGDPEVAAALETFVDLNHAAPRFNGENWLPQAPRLAAELARFWDRWDADPPGALAELDPVVTGIEEAPALIRAGTEAGFVADADRNLTATTLWGESLRAAYRLLGALDTGDADAAERARAEMDRAAAEAAAVRSEPGKTRIEGPVKIGDGVLDVFIADVAALHDRSMGLEPLVNASRGKQATAISQWGDGFGPERAVDGNTGNLFASSGREAQPWWQVDLGGAFDVESVAVYNRTDCCTARLADYWVLTSERPFPDSLDAALADPAVTKVRRDDVAGVPTTLPWDARARYVRIWFPGDDARELDLAEVEVLGRAAS</sequence>
<comment type="similarity">
    <text evidence="6">Belongs to the glycosyl hydrolase 84 family.</text>
</comment>
<dbReference type="Pfam" id="PF07555">
    <property type="entry name" value="NAGidase"/>
    <property type="match status" value="1"/>
</dbReference>
<evidence type="ECO:0000256" key="2">
    <source>
        <dbReference type="ARBA" id="ARBA00022801"/>
    </source>
</evidence>
<dbReference type="Gene3D" id="2.60.120.260">
    <property type="entry name" value="Galactose-binding domain-like"/>
    <property type="match status" value="1"/>
</dbReference>
<accession>A0A7Z0D5Z9</accession>
<protein>
    <submittedName>
        <fullName evidence="10">Hyaluronoglucosaminidase</fullName>
        <ecNumber evidence="10">3.2.1.35</ecNumber>
    </submittedName>
</protein>
<name>A0A7Z0D5Z9_9ACTN</name>
<keyword evidence="3" id="KW-0106">Calcium</keyword>
<dbReference type="EMBL" id="JACBZS010000001">
    <property type="protein sequence ID" value="NYI69509.1"/>
    <property type="molecule type" value="Genomic_DNA"/>
</dbReference>
<dbReference type="InterPro" id="IPR029018">
    <property type="entry name" value="Hex-like_dom2"/>
</dbReference>
<evidence type="ECO:0000256" key="6">
    <source>
        <dbReference type="PROSITE-ProRule" id="PRU01353"/>
    </source>
</evidence>
<dbReference type="SUPFAM" id="SSF55545">
    <property type="entry name" value="beta-N-acetylhexosaminidase-like domain"/>
    <property type="match status" value="1"/>
</dbReference>
<dbReference type="InterPro" id="IPR051822">
    <property type="entry name" value="Glycosyl_Hydrolase_84"/>
</dbReference>
<evidence type="ECO:0000259" key="8">
    <source>
        <dbReference type="PROSITE" id="PS50022"/>
    </source>
</evidence>
<evidence type="ECO:0000256" key="1">
    <source>
        <dbReference type="ARBA" id="ARBA00022723"/>
    </source>
</evidence>
<keyword evidence="2 6" id="KW-0378">Hydrolase</keyword>
<dbReference type="InterPro" id="IPR006585">
    <property type="entry name" value="FTP1"/>
</dbReference>
<dbReference type="RefSeq" id="WP_179443576.1">
    <property type="nucleotide sequence ID" value="NZ_JACBZS010000001.1"/>
</dbReference>
<feature type="chain" id="PRO_5031073720" evidence="7">
    <location>
        <begin position="34"/>
        <end position="799"/>
    </location>
</feature>
<dbReference type="SUPFAM" id="SSF49785">
    <property type="entry name" value="Galactose-binding domain-like"/>
    <property type="match status" value="1"/>
</dbReference>
<dbReference type="AlphaFoldDB" id="A0A7Z0D5Z9"/>
<keyword evidence="7" id="KW-0732">Signal</keyword>
<dbReference type="GO" id="GO:0005975">
    <property type="term" value="P:carbohydrate metabolic process"/>
    <property type="evidence" value="ECO:0007669"/>
    <property type="project" value="UniProtKB-ARBA"/>
</dbReference>
<dbReference type="GO" id="GO:0004415">
    <property type="term" value="F:hyalurononglucosaminidase activity"/>
    <property type="evidence" value="ECO:0007669"/>
    <property type="project" value="UniProtKB-EC"/>
</dbReference>
<dbReference type="InterPro" id="IPR008979">
    <property type="entry name" value="Galactose-bd-like_sf"/>
</dbReference>
<dbReference type="InterPro" id="IPR011496">
    <property type="entry name" value="O-GlcNAcase_cat"/>
</dbReference>
<feature type="active site" description="Proton donor" evidence="6">
    <location>
        <position position="300"/>
    </location>
</feature>
<dbReference type="SMART" id="SM00607">
    <property type="entry name" value="FTP"/>
    <property type="match status" value="1"/>
</dbReference>
<evidence type="ECO:0000256" key="5">
    <source>
        <dbReference type="ARBA" id="ARBA00023295"/>
    </source>
</evidence>
<evidence type="ECO:0000313" key="10">
    <source>
        <dbReference type="EMBL" id="NYI69509.1"/>
    </source>
</evidence>
<keyword evidence="4" id="KW-1015">Disulfide bond</keyword>
<keyword evidence="11" id="KW-1185">Reference proteome</keyword>
<dbReference type="PANTHER" id="PTHR13170:SF16">
    <property type="entry name" value="PROTEIN O-GLCNACASE"/>
    <property type="match status" value="1"/>
</dbReference>
<dbReference type="Gene3D" id="1.20.58.460">
    <property type="entry name" value="Hyaluronidase post-catalytic domain-like"/>
    <property type="match status" value="1"/>
</dbReference>
<dbReference type="GO" id="GO:1901135">
    <property type="term" value="P:carbohydrate derivative metabolic process"/>
    <property type="evidence" value="ECO:0007669"/>
    <property type="project" value="UniProtKB-ARBA"/>
</dbReference>
<dbReference type="PANTHER" id="PTHR13170">
    <property type="entry name" value="O-GLCNACASE"/>
    <property type="match status" value="1"/>
</dbReference>
<dbReference type="InterPro" id="IPR017853">
    <property type="entry name" value="GH"/>
</dbReference>